<sequence>MTSLIDDFALTDDATKQTELYVRAFNSGDPDLVNLLYTETAVSAWEADKPLTGQARKDALAEFLSLGPKMTATLRHSYVAGDAALLVVDWRIDVTGADGVAEVHEGVGNDVLRLGADGKWRFAIDYPNGS</sequence>
<dbReference type="SUPFAM" id="SSF54427">
    <property type="entry name" value="NTF2-like"/>
    <property type="match status" value="1"/>
</dbReference>
<accession>A0A4Y3RX80</accession>
<dbReference type="GeneID" id="95694073"/>
<dbReference type="InterPro" id="IPR032710">
    <property type="entry name" value="NTF2-like_dom_sf"/>
</dbReference>
<protein>
    <recommendedName>
        <fullName evidence="1">SnoaL-like domain-containing protein</fullName>
    </recommendedName>
</protein>
<dbReference type="Pfam" id="PF12680">
    <property type="entry name" value="SnoaL_2"/>
    <property type="match status" value="1"/>
</dbReference>
<comment type="caution">
    <text evidence="2">The sequence shown here is derived from an EMBL/GenBank/DDBJ whole genome shotgun (WGS) entry which is preliminary data.</text>
</comment>
<keyword evidence="3" id="KW-1185">Reference proteome</keyword>
<dbReference type="RefSeq" id="WP_055639907.1">
    <property type="nucleotide sequence ID" value="NZ_BJMN01000064.1"/>
</dbReference>
<dbReference type="EMBL" id="BJMN01000064">
    <property type="protein sequence ID" value="GEB61698.1"/>
    <property type="molecule type" value="Genomic_DNA"/>
</dbReference>
<feature type="domain" description="SnoaL-like" evidence="1">
    <location>
        <begin position="21"/>
        <end position="121"/>
    </location>
</feature>
<organism evidence="2 3">
    <name type="scientific">Streptomyces gardneri</name>
    <dbReference type="NCBI Taxonomy" id="66892"/>
    <lineage>
        <taxon>Bacteria</taxon>
        <taxon>Bacillati</taxon>
        <taxon>Actinomycetota</taxon>
        <taxon>Actinomycetes</taxon>
        <taxon>Kitasatosporales</taxon>
        <taxon>Streptomycetaceae</taxon>
        <taxon>Streptomyces</taxon>
    </lineage>
</organism>
<proteinExistence type="predicted"/>
<evidence type="ECO:0000313" key="2">
    <source>
        <dbReference type="EMBL" id="GEB61698.1"/>
    </source>
</evidence>
<reference evidence="2 3" key="1">
    <citation type="submission" date="2019-06" db="EMBL/GenBank/DDBJ databases">
        <title>Whole genome shotgun sequence of Streptomyces gardneri NBRC 12865.</title>
        <authorList>
            <person name="Hosoyama A."/>
            <person name="Uohara A."/>
            <person name="Ohji S."/>
            <person name="Ichikawa N."/>
        </authorList>
    </citation>
    <scope>NUCLEOTIDE SEQUENCE [LARGE SCALE GENOMIC DNA]</scope>
    <source>
        <strain evidence="2 3">NBRC 12865</strain>
    </source>
</reference>
<dbReference type="AlphaFoldDB" id="A0A4Y3RX80"/>
<dbReference type="Proteomes" id="UP000315226">
    <property type="component" value="Unassembled WGS sequence"/>
</dbReference>
<evidence type="ECO:0000259" key="1">
    <source>
        <dbReference type="Pfam" id="PF12680"/>
    </source>
</evidence>
<evidence type="ECO:0000313" key="3">
    <source>
        <dbReference type="Proteomes" id="UP000315226"/>
    </source>
</evidence>
<name>A0A4Y3RX80_9ACTN</name>
<dbReference type="Gene3D" id="3.10.450.50">
    <property type="match status" value="1"/>
</dbReference>
<dbReference type="OrthoDB" id="7375616at2"/>
<dbReference type="InterPro" id="IPR037401">
    <property type="entry name" value="SnoaL-like"/>
</dbReference>
<gene>
    <name evidence="2" type="ORF">SGA01_73030</name>
</gene>